<dbReference type="InterPro" id="IPR036291">
    <property type="entry name" value="NAD(P)-bd_dom_sf"/>
</dbReference>
<protein>
    <submittedName>
        <fullName evidence="6">Phosphoglycerate dehydrogenase</fullName>
    </submittedName>
</protein>
<evidence type="ECO:0000313" key="6">
    <source>
        <dbReference type="EMBL" id="QKJ85544.1"/>
    </source>
</evidence>
<dbReference type="Pfam" id="PF00389">
    <property type="entry name" value="2-Hacid_dh"/>
    <property type="match status" value="1"/>
</dbReference>
<dbReference type="SUPFAM" id="SSF51735">
    <property type="entry name" value="NAD(P)-binding Rossmann-fold domains"/>
    <property type="match status" value="1"/>
</dbReference>
<dbReference type="InterPro" id="IPR006139">
    <property type="entry name" value="D-isomer_2_OHA_DH_cat_dom"/>
</dbReference>
<dbReference type="PROSITE" id="PS00065">
    <property type="entry name" value="D_2_HYDROXYACID_DH_1"/>
    <property type="match status" value="1"/>
</dbReference>
<feature type="domain" description="D-isomer specific 2-hydroxyacid dehydrogenase NAD-binding" evidence="5">
    <location>
        <begin position="112"/>
        <end position="284"/>
    </location>
</feature>
<dbReference type="AlphaFoldDB" id="A0A6M8U7P1"/>
<gene>
    <name evidence="6" type="ORF">PMPD1_0569</name>
</gene>
<feature type="domain" description="D-isomer specific 2-hydroxyacid dehydrogenase catalytic" evidence="4">
    <location>
        <begin position="17"/>
        <end position="308"/>
    </location>
</feature>
<keyword evidence="1 3" id="KW-0560">Oxidoreductase</keyword>
<dbReference type="GO" id="GO:0016618">
    <property type="term" value="F:hydroxypyruvate reductase [NAD(P)H] activity"/>
    <property type="evidence" value="ECO:0007669"/>
    <property type="project" value="TreeGrafter"/>
</dbReference>
<dbReference type="Pfam" id="PF02826">
    <property type="entry name" value="2-Hacid_dh_C"/>
    <property type="match status" value="1"/>
</dbReference>
<proteinExistence type="inferred from homology"/>
<organism evidence="6 7">
    <name type="scientific">Paramixta manurensis</name>
    <dbReference type="NCBI Taxonomy" id="2740817"/>
    <lineage>
        <taxon>Bacteria</taxon>
        <taxon>Pseudomonadati</taxon>
        <taxon>Pseudomonadota</taxon>
        <taxon>Gammaproteobacteria</taxon>
        <taxon>Enterobacterales</taxon>
        <taxon>Erwiniaceae</taxon>
        <taxon>Paramixta</taxon>
    </lineage>
</organism>
<accession>A0A6M8U7P1</accession>
<sequence>MNRILVTPRSLTSAGHPALNRLTHAGYEVVFSSPGKLPDEQELLNQLPGCVGWLAGVEPVTPQVIEAAAQLRVISRNGVGVDNLPLPTLQQRGIQVCTAEGANASGVAELAIGLMFASLRHIHATSSGIKTGQWPRHQGNEIRGQVLGVLGCGAIGREVARLACALGCRVLGYDPMRPTLSLPPEQFQWASLEEIFAQATLITLHCPPPADGSPLIDAAVLSRLPHGTILVNTARAALVDDEAIIAALDAGKLTAYATDVFKQEPPQSLALAGHPGVIATSHIGGFTTQSVERATEMAVANLLTALQRVPS</sequence>
<reference evidence="6 7" key="1">
    <citation type="submission" date="2020-06" db="EMBL/GenBank/DDBJ databases">
        <title>Genome sequence of Paramixta manurensis strain PD-1.</title>
        <authorList>
            <person name="Lee C.W."/>
            <person name="Kim J."/>
        </authorList>
    </citation>
    <scope>NUCLEOTIDE SEQUENCE [LARGE SCALE GENOMIC DNA]</scope>
    <source>
        <strain evidence="6 7">PD-1</strain>
    </source>
</reference>
<dbReference type="InterPro" id="IPR050223">
    <property type="entry name" value="D-isomer_2-hydroxyacid_DH"/>
</dbReference>
<dbReference type="CDD" id="cd12172">
    <property type="entry name" value="PGDH_like_2"/>
    <property type="match status" value="1"/>
</dbReference>
<dbReference type="KEGG" id="pmak:PMPD1_0569"/>
<dbReference type="InterPro" id="IPR029752">
    <property type="entry name" value="D-isomer_DH_CS1"/>
</dbReference>
<evidence type="ECO:0000256" key="2">
    <source>
        <dbReference type="ARBA" id="ARBA00023027"/>
    </source>
</evidence>
<dbReference type="InterPro" id="IPR006140">
    <property type="entry name" value="D-isomer_DH_NAD-bd"/>
</dbReference>
<comment type="similarity">
    <text evidence="3">Belongs to the D-isomer specific 2-hydroxyacid dehydrogenase family.</text>
</comment>
<evidence type="ECO:0000256" key="3">
    <source>
        <dbReference type="RuleBase" id="RU003719"/>
    </source>
</evidence>
<evidence type="ECO:0000313" key="7">
    <source>
        <dbReference type="Proteomes" id="UP000505325"/>
    </source>
</evidence>
<keyword evidence="2" id="KW-0520">NAD</keyword>
<dbReference type="GO" id="GO:0051287">
    <property type="term" value="F:NAD binding"/>
    <property type="evidence" value="ECO:0007669"/>
    <property type="project" value="InterPro"/>
</dbReference>
<evidence type="ECO:0000259" key="4">
    <source>
        <dbReference type="Pfam" id="PF00389"/>
    </source>
</evidence>
<dbReference type="Gene3D" id="3.40.50.720">
    <property type="entry name" value="NAD(P)-binding Rossmann-like Domain"/>
    <property type="match status" value="2"/>
</dbReference>
<keyword evidence="7" id="KW-1185">Reference proteome</keyword>
<dbReference type="GO" id="GO:0005829">
    <property type="term" value="C:cytosol"/>
    <property type="evidence" value="ECO:0007669"/>
    <property type="project" value="TreeGrafter"/>
</dbReference>
<evidence type="ECO:0000256" key="1">
    <source>
        <dbReference type="ARBA" id="ARBA00023002"/>
    </source>
</evidence>
<dbReference type="PANTHER" id="PTHR10996">
    <property type="entry name" value="2-HYDROXYACID DEHYDROGENASE-RELATED"/>
    <property type="match status" value="1"/>
</dbReference>
<dbReference type="GO" id="GO:0030267">
    <property type="term" value="F:glyoxylate reductase (NADPH) activity"/>
    <property type="evidence" value="ECO:0007669"/>
    <property type="project" value="TreeGrafter"/>
</dbReference>
<dbReference type="Proteomes" id="UP000505325">
    <property type="component" value="Chromosome"/>
</dbReference>
<dbReference type="RefSeq" id="WP_173632627.1">
    <property type="nucleotide sequence ID" value="NZ_CP054212.1"/>
</dbReference>
<name>A0A6M8U7P1_9GAMM</name>
<evidence type="ECO:0000259" key="5">
    <source>
        <dbReference type="Pfam" id="PF02826"/>
    </source>
</evidence>
<dbReference type="PANTHER" id="PTHR10996:SF283">
    <property type="entry name" value="GLYOXYLATE_HYDROXYPYRUVATE REDUCTASE B"/>
    <property type="match status" value="1"/>
</dbReference>
<dbReference type="SUPFAM" id="SSF52283">
    <property type="entry name" value="Formate/glycerate dehydrogenase catalytic domain-like"/>
    <property type="match status" value="1"/>
</dbReference>
<dbReference type="EMBL" id="CP054212">
    <property type="protein sequence ID" value="QKJ85544.1"/>
    <property type="molecule type" value="Genomic_DNA"/>
</dbReference>